<dbReference type="RefSeq" id="WP_307260552.1">
    <property type="nucleotide sequence ID" value="NZ_JAUSVL010000001.1"/>
</dbReference>
<dbReference type="InterPro" id="IPR046738">
    <property type="entry name" value="DUF6788"/>
</dbReference>
<name>A0AAE4ANS2_9BACT</name>
<reference evidence="2" key="1">
    <citation type="submission" date="2023-07" db="EMBL/GenBank/DDBJ databases">
        <title>Genomic Encyclopedia of Type Strains, Phase IV (KMG-IV): sequencing the most valuable type-strain genomes for metagenomic binning, comparative biology and taxonomic classification.</title>
        <authorList>
            <person name="Goeker M."/>
        </authorList>
    </citation>
    <scope>NUCLEOTIDE SEQUENCE</scope>
    <source>
        <strain evidence="2">DSM 24202</strain>
    </source>
</reference>
<feature type="domain" description="DUF6788" evidence="1">
    <location>
        <begin position="71"/>
        <end position="139"/>
    </location>
</feature>
<dbReference type="AlphaFoldDB" id="A0AAE4ANS2"/>
<comment type="caution">
    <text evidence="2">The sequence shown here is derived from an EMBL/GenBank/DDBJ whole genome shotgun (WGS) entry which is preliminary data.</text>
</comment>
<evidence type="ECO:0000313" key="2">
    <source>
        <dbReference type="EMBL" id="MDQ0289198.1"/>
    </source>
</evidence>
<keyword evidence="4" id="KW-1185">Reference proteome</keyword>
<organism evidence="2 4">
    <name type="scientific">Oligosphaera ethanolica</name>
    <dbReference type="NCBI Taxonomy" id="760260"/>
    <lineage>
        <taxon>Bacteria</taxon>
        <taxon>Pseudomonadati</taxon>
        <taxon>Lentisphaerota</taxon>
        <taxon>Oligosphaeria</taxon>
        <taxon>Oligosphaerales</taxon>
        <taxon>Oligosphaeraceae</taxon>
        <taxon>Oligosphaera</taxon>
    </lineage>
</organism>
<dbReference type="EMBL" id="JAUSVL010000001">
    <property type="protein sequence ID" value="MDQ0289198.1"/>
    <property type="molecule type" value="Genomic_DNA"/>
</dbReference>
<dbReference type="Proteomes" id="UP001238163">
    <property type="component" value="Unassembled WGS sequence"/>
</dbReference>
<proteinExistence type="predicted"/>
<protein>
    <recommendedName>
        <fullName evidence="1">DUF6788 domain-containing protein</fullName>
    </recommendedName>
</protein>
<evidence type="ECO:0000313" key="4">
    <source>
        <dbReference type="Proteomes" id="UP001238163"/>
    </source>
</evidence>
<sequence length="190" mass="20925">MSFCKKYLSRNYTIFKFSCVFSVVFLRNTLKSAIDGVNYLSRIYTACFIRVFIDQGDVAMEMPESIETLKAQMHAKIKALGKAGLFMSGTFVRKRRVCGNPACACAKGGEAHPACAVTSKVAGKTKAIYIPVGIADEVEAWTSEYKRVKKLLKEIDVLAEKVVRLHVPRARAAKRRNASLASTTATSSES</sequence>
<gene>
    <name evidence="2" type="ORF">J3R75_001305</name>
    <name evidence="3" type="ORF">J3R75_001307</name>
</gene>
<accession>A0AAE4ANS2</accession>
<dbReference type="Pfam" id="PF20586">
    <property type="entry name" value="DUF6788"/>
    <property type="match status" value="1"/>
</dbReference>
<evidence type="ECO:0000259" key="1">
    <source>
        <dbReference type="Pfam" id="PF20586"/>
    </source>
</evidence>
<dbReference type="EMBL" id="JAUSVL010000001">
    <property type="protein sequence ID" value="MDQ0289200.1"/>
    <property type="molecule type" value="Genomic_DNA"/>
</dbReference>
<evidence type="ECO:0000313" key="3">
    <source>
        <dbReference type="EMBL" id="MDQ0289200.1"/>
    </source>
</evidence>